<accession>A0ABQ8BE51</accession>
<sequence length="144" mass="15911">MMGSPLRGSFPASRVIPLDPVRQRSTSSGRALPGLDRTQYRFGVQKRQSSFRMGGNRTRMVVATTGPSCHLDYLGFPASRVIPLDPVRQRSTSPGRALPGLDRTQYRFGVQKRQGSFRMGGNRTRMVVATTDPSCHLDYLGSPL</sequence>
<reference evidence="2 3" key="1">
    <citation type="submission" date="2021-05" db="EMBL/GenBank/DDBJ databases">
        <title>Genome Assembly of Synthetic Allotetraploid Brassica napus Reveals Homoeologous Exchanges between Subgenomes.</title>
        <authorList>
            <person name="Davis J.T."/>
        </authorList>
    </citation>
    <scope>NUCLEOTIDE SEQUENCE [LARGE SCALE GENOMIC DNA]</scope>
    <source>
        <strain evidence="3">cv. Da-Ae</strain>
        <tissue evidence="2">Seedling</tissue>
    </source>
</reference>
<keyword evidence="3" id="KW-1185">Reference proteome</keyword>
<dbReference type="EMBL" id="JAGKQM010000011">
    <property type="protein sequence ID" value="KAH0903075.1"/>
    <property type="molecule type" value="Genomic_DNA"/>
</dbReference>
<evidence type="ECO:0000313" key="2">
    <source>
        <dbReference type="EMBL" id="KAH0903075.1"/>
    </source>
</evidence>
<comment type="caution">
    <text evidence="2">The sequence shown here is derived from an EMBL/GenBank/DDBJ whole genome shotgun (WGS) entry which is preliminary data.</text>
</comment>
<organism evidence="2 3">
    <name type="scientific">Brassica napus</name>
    <name type="common">Rape</name>
    <dbReference type="NCBI Taxonomy" id="3708"/>
    <lineage>
        <taxon>Eukaryota</taxon>
        <taxon>Viridiplantae</taxon>
        <taxon>Streptophyta</taxon>
        <taxon>Embryophyta</taxon>
        <taxon>Tracheophyta</taxon>
        <taxon>Spermatophyta</taxon>
        <taxon>Magnoliopsida</taxon>
        <taxon>eudicotyledons</taxon>
        <taxon>Gunneridae</taxon>
        <taxon>Pentapetalae</taxon>
        <taxon>rosids</taxon>
        <taxon>malvids</taxon>
        <taxon>Brassicales</taxon>
        <taxon>Brassicaceae</taxon>
        <taxon>Brassiceae</taxon>
        <taxon>Brassica</taxon>
    </lineage>
</organism>
<gene>
    <name evidence="2" type="ORF">HID58_042578</name>
</gene>
<evidence type="ECO:0000256" key="1">
    <source>
        <dbReference type="SAM" id="MobiDB-lite"/>
    </source>
</evidence>
<name>A0ABQ8BE51_BRANA</name>
<protein>
    <submittedName>
        <fullName evidence="2">Uncharacterized protein</fullName>
    </submittedName>
</protein>
<proteinExistence type="predicted"/>
<dbReference type="Proteomes" id="UP000824890">
    <property type="component" value="Unassembled WGS sequence"/>
</dbReference>
<evidence type="ECO:0000313" key="3">
    <source>
        <dbReference type="Proteomes" id="UP000824890"/>
    </source>
</evidence>
<feature type="region of interest" description="Disordered" evidence="1">
    <location>
        <begin position="1"/>
        <end position="34"/>
    </location>
</feature>